<comment type="caution">
    <text evidence="1">The sequence shown here is derived from an EMBL/GenBank/DDBJ whole genome shotgun (WGS) entry which is preliminary data.</text>
</comment>
<dbReference type="EMBL" id="JAGGJR010000002">
    <property type="protein sequence ID" value="MBP1871939.1"/>
    <property type="molecule type" value="Genomic_DNA"/>
</dbReference>
<name>A0ACC5STA7_ENSAD</name>
<evidence type="ECO:0000313" key="1">
    <source>
        <dbReference type="EMBL" id="MBP1871939.1"/>
    </source>
</evidence>
<dbReference type="Proteomes" id="UP000823773">
    <property type="component" value="Unassembled WGS sequence"/>
</dbReference>
<proteinExistence type="predicted"/>
<keyword evidence="2" id="KW-1185">Reference proteome</keyword>
<reference evidence="1" key="1">
    <citation type="submission" date="2021-03" db="EMBL/GenBank/DDBJ databases">
        <title>Genomic Encyclopedia of Type Strains, Phase IV (KMG-IV): sequencing the most valuable type-strain genomes for metagenomic binning, comparative biology and taxonomic classification.</title>
        <authorList>
            <person name="Goeker M."/>
        </authorList>
    </citation>
    <scope>NUCLEOTIDE SEQUENCE</scope>
    <source>
        <strain evidence="1">DSM 18131</strain>
    </source>
</reference>
<sequence length="404" mass="41671">MESKLPVWTVWGLGATQVIGYGTLYYAFSILVPDIARDIGRSQEWVFGAFSIALFVGSLAAPVAGHLADRFGAGRLMATGSVLAALSLCLTAFAPGATTFALGLALTEVVSTAVLYAVAFTAIVQVGGRTAQTSIVHLTLIAGFASSVFWPLTSWLHGYLSWREIYLLFAAMNLLVCLPVHLALGRLTSRSAPAVAATTTAPGDQHRANGSMLVFSLMLVGFAVEGYALSAILVHMVPLTQALGLGAAGLLVASLFGPAQVASRLTNLGFGKELSQRWLAVIATALLPIGLMILLLTTPWGPGAVLFAICFGLGSGLTSIVGGTLPLELFGREGYGRRLGWCTSAKQLTSAIAPVAMAVSMGGLGVVHSLWITGAVGMAGAAAFLAIVIVTAAQRGPKATESPA</sequence>
<evidence type="ECO:0000313" key="2">
    <source>
        <dbReference type="Proteomes" id="UP000823773"/>
    </source>
</evidence>
<accession>A0ACC5STA7</accession>
<organism evidence="1 2">
    <name type="scientific">Ensifer adhaerens</name>
    <name type="common">Sinorhizobium morelense</name>
    <dbReference type="NCBI Taxonomy" id="106592"/>
    <lineage>
        <taxon>Bacteria</taxon>
        <taxon>Pseudomonadati</taxon>
        <taxon>Pseudomonadota</taxon>
        <taxon>Alphaproteobacteria</taxon>
        <taxon>Hyphomicrobiales</taxon>
        <taxon>Rhizobiaceae</taxon>
        <taxon>Sinorhizobium/Ensifer group</taxon>
        <taxon>Ensifer</taxon>
    </lineage>
</organism>
<protein>
    <submittedName>
        <fullName evidence="1">MFS family permease</fullName>
    </submittedName>
</protein>
<gene>
    <name evidence="1" type="ORF">J2Z19_001651</name>
</gene>